<comment type="catalytic activity">
    <reaction evidence="1 18">
        <text>Hydrolytically removes 5'-nucleotides successively from the 3'-hydroxy termini of 3'-hydroxy-terminated oligonucleotides.</text>
        <dbReference type="EC" id="3.1.4.1"/>
    </reaction>
</comment>
<dbReference type="GO" id="GO:0017108">
    <property type="term" value="F:5'-flap endonuclease activity"/>
    <property type="evidence" value="ECO:0007669"/>
    <property type="project" value="TreeGrafter"/>
</dbReference>
<dbReference type="InterPro" id="IPR033315">
    <property type="entry name" value="Fan1-like"/>
</dbReference>
<dbReference type="GO" id="GO:0008270">
    <property type="term" value="F:zinc ion binding"/>
    <property type="evidence" value="ECO:0007669"/>
    <property type="project" value="UniProtKB-KW"/>
</dbReference>
<keyword evidence="11" id="KW-0269">Exonuclease</keyword>
<dbReference type="GO" id="GO:0005634">
    <property type="term" value="C:nucleus"/>
    <property type="evidence" value="ECO:0007669"/>
    <property type="project" value="UniProtKB-SubCell"/>
</dbReference>
<dbReference type="PANTHER" id="PTHR15749:SF4">
    <property type="entry name" value="FANCONI-ASSOCIATED NUCLEASE 1"/>
    <property type="match status" value="1"/>
</dbReference>
<keyword evidence="22" id="KW-1185">Reference proteome</keyword>
<evidence type="ECO:0000256" key="3">
    <source>
        <dbReference type="ARBA" id="ARBA00005533"/>
    </source>
</evidence>
<dbReference type="GO" id="GO:0004528">
    <property type="term" value="F:phosphodiesterase I activity"/>
    <property type="evidence" value="ECO:0007669"/>
    <property type="project" value="UniProtKB-EC"/>
</dbReference>
<evidence type="ECO:0000256" key="9">
    <source>
        <dbReference type="ARBA" id="ARBA00022801"/>
    </source>
</evidence>
<accession>A0A672MGA9</accession>
<evidence type="ECO:0000256" key="1">
    <source>
        <dbReference type="ARBA" id="ARBA00000983"/>
    </source>
</evidence>
<keyword evidence="15 18" id="KW-0464">Manganese</keyword>
<evidence type="ECO:0000256" key="4">
    <source>
        <dbReference type="ARBA" id="ARBA00022722"/>
    </source>
</evidence>
<feature type="region of interest" description="Disordered" evidence="19">
    <location>
        <begin position="208"/>
        <end position="277"/>
    </location>
</feature>
<reference evidence="21" key="2">
    <citation type="submission" date="2025-09" db="UniProtKB">
        <authorList>
            <consortium name="Ensembl"/>
        </authorList>
    </citation>
    <scope>IDENTIFICATION</scope>
</reference>
<dbReference type="InterPro" id="IPR049125">
    <property type="entry name" value="FAN1-like_WH"/>
</dbReference>
<dbReference type="InterPro" id="IPR014883">
    <property type="entry name" value="VRR_NUC"/>
</dbReference>
<dbReference type="SMART" id="SM00990">
    <property type="entry name" value="VRR_NUC"/>
    <property type="match status" value="1"/>
</dbReference>
<evidence type="ECO:0000256" key="5">
    <source>
        <dbReference type="ARBA" id="ARBA00022723"/>
    </source>
</evidence>
<keyword evidence="6" id="KW-0255">Endonuclease</keyword>
<dbReference type="GO" id="GO:0008409">
    <property type="term" value="F:5'-3' exonuclease activity"/>
    <property type="evidence" value="ECO:0007669"/>
    <property type="project" value="TreeGrafter"/>
</dbReference>
<gene>
    <name evidence="21" type="primary">fan1</name>
</gene>
<comment type="subcellular location">
    <subcellularLocation>
        <location evidence="2 18">Nucleus</location>
    </subcellularLocation>
</comment>
<feature type="region of interest" description="Disordered" evidence="19">
    <location>
        <begin position="1"/>
        <end position="32"/>
    </location>
</feature>
<comment type="similarity">
    <text evidence="3 18">Belongs to the FAN1 family.</text>
</comment>
<dbReference type="InterPro" id="IPR011856">
    <property type="entry name" value="tRNA_endonuc-like_dom_sf"/>
</dbReference>
<keyword evidence="16 18" id="KW-0539">Nucleus</keyword>
<dbReference type="PROSITE" id="PS51908">
    <property type="entry name" value="ZF_UBZ4"/>
    <property type="match status" value="1"/>
</dbReference>
<evidence type="ECO:0000313" key="22">
    <source>
        <dbReference type="Proteomes" id="UP000472262"/>
    </source>
</evidence>
<feature type="compositionally biased region" description="Basic and acidic residues" evidence="19">
    <location>
        <begin position="175"/>
        <end position="191"/>
    </location>
</feature>
<evidence type="ECO:0000256" key="13">
    <source>
        <dbReference type="ARBA" id="ARBA00023054"/>
    </source>
</evidence>
<evidence type="ECO:0000256" key="7">
    <source>
        <dbReference type="ARBA" id="ARBA00022763"/>
    </source>
</evidence>
<evidence type="ECO:0000256" key="10">
    <source>
        <dbReference type="ARBA" id="ARBA00022833"/>
    </source>
</evidence>
<feature type="region of interest" description="Disordered" evidence="19">
    <location>
        <begin position="172"/>
        <end position="196"/>
    </location>
</feature>
<dbReference type="AlphaFoldDB" id="A0A672MGA9"/>
<evidence type="ECO:0000256" key="18">
    <source>
        <dbReference type="RuleBase" id="RU365033"/>
    </source>
</evidence>
<keyword evidence="4 18" id="KW-0540">Nuclease</keyword>
<dbReference type="Pfam" id="PF08774">
    <property type="entry name" value="VRR_NUC"/>
    <property type="match status" value="1"/>
</dbReference>
<dbReference type="GO" id="GO:0070336">
    <property type="term" value="F:flap-structured DNA binding"/>
    <property type="evidence" value="ECO:0007669"/>
    <property type="project" value="TreeGrafter"/>
</dbReference>
<keyword evidence="8 17" id="KW-0863">Zinc-finger</keyword>
<feature type="compositionally biased region" description="Polar residues" evidence="19">
    <location>
        <begin position="215"/>
        <end position="231"/>
    </location>
</feature>
<evidence type="ECO:0000256" key="16">
    <source>
        <dbReference type="ARBA" id="ARBA00023242"/>
    </source>
</evidence>
<evidence type="ECO:0000256" key="19">
    <source>
        <dbReference type="SAM" id="MobiDB-lite"/>
    </source>
</evidence>
<keyword evidence="14 17" id="KW-0234">DNA repair</keyword>
<evidence type="ECO:0000256" key="17">
    <source>
        <dbReference type="PROSITE-ProRule" id="PRU01256"/>
    </source>
</evidence>
<dbReference type="Pfam" id="PF21170">
    <property type="entry name" value="FAN1_TPR"/>
    <property type="match status" value="1"/>
</dbReference>
<dbReference type="SMART" id="SM00734">
    <property type="entry name" value="ZnF_Rad18"/>
    <property type="match status" value="1"/>
</dbReference>
<evidence type="ECO:0000256" key="14">
    <source>
        <dbReference type="ARBA" id="ARBA00023204"/>
    </source>
</evidence>
<name>A0A672MGA9_SINGR</name>
<dbReference type="InterPro" id="IPR006642">
    <property type="entry name" value="Rad18_UBZ4"/>
</dbReference>
<feature type="compositionally biased region" description="Polar residues" evidence="19">
    <location>
        <begin position="1"/>
        <end position="14"/>
    </location>
</feature>
<sequence>MESQTCKGSSSNRGSARRLSVTKKKSQKVSAIKERTSNGVGVASITSFFRNTPPCKLACPLCGKLVPRYKINEHIDSQCQRFLGEDLEDALAVSDDKQEKKTNTPSYGAVTRNDGKEKSPGEKDADMSPYFKKNCVMRQDSSETNLQAKPVKTFGLGSLSSKLSRRALRLSGESEMGHTHVSGKEETHDAELSSSQKENCMKSLIFESKSGGMDTDNTFPTEPVKKTNTPSYGAVTRNDGKEKSPGEKDADMSPTTPANESEAIGVEKASEGSEHQHIRQPYYLQNFRTVLEAVLENEDDRMLFNEDDFSTIHTFQQLSVSGQMLYVRLFQRKLKWLQVSKLEYTEISSDLRTVIQELVACGFLQTESELYDIQEVLDLLPAPELRNLAKTFHLGRGGNGTQKQQLVEGLLQLGKQRSLFVSQNNTAAVILKRAKQAAGSCVRLCRRSRAVFSRVLLLFSLTDTLEEEEMAAGGQGQLYTILLVNSGRLAFPEYTVHRSARLFEARDDLIRYETAMRTLQEVIAAMQTGSWEDAYVLYATAKATWQEIKESCDLSHQEQLPVFLRCFTVGWTYTRILSRGVEILQRLRRYEDSVEELRNLLSQPVYCVDSRGRWWDRLALNLQQHLKQHEQAICAIRDGLNDPLVRSGHQLSLHQRASRMKESASLKKYRLLLRDLPTVHVQDVTHVTIRGQLFPHEGGMGKSVFLRAANEDERSTEGRGTMVMCSVEELALEHYRTLGFDQGIHGEGSTFSSLFGLLMWDIIFIDGVPDVFRNPYQTCPLDLHTDCFYGNRREAIEARAEMLREASPETLQELLADVWNAQEGRVCALINWERFSSLQQAQSLVACLGGHFLSGVVLRMAKDYRHCRGGLPDLVVWSTYNKKYKLVEVKGPNDRLSQKQQIWLDELHKLGADVEVCHVTATGARGARRE</sequence>
<feature type="compositionally biased region" description="Basic and acidic residues" evidence="19">
    <location>
        <begin position="113"/>
        <end position="126"/>
    </location>
</feature>
<evidence type="ECO:0000313" key="21">
    <source>
        <dbReference type="Ensembl" id="ENSSGRP00000035927.1"/>
    </source>
</evidence>
<dbReference type="FunFam" id="3.40.1350.10:FF:000004">
    <property type="entry name" value="Fanconi-associated nuclease"/>
    <property type="match status" value="1"/>
</dbReference>
<evidence type="ECO:0000259" key="20">
    <source>
        <dbReference type="PROSITE" id="PS51908"/>
    </source>
</evidence>
<feature type="compositionally biased region" description="Basic and acidic residues" evidence="19">
    <location>
        <begin position="268"/>
        <end position="277"/>
    </location>
</feature>
<feature type="region of interest" description="Disordered" evidence="19">
    <location>
        <begin position="93"/>
        <end position="129"/>
    </location>
</feature>
<dbReference type="CDD" id="cd22326">
    <property type="entry name" value="FAN1-like"/>
    <property type="match status" value="1"/>
</dbReference>
<reference evidence="21" key="1">
    <citation type="submission" date="2025-08" db="UniProtKB">
        <authorList>
            <consortium name="Ensembl"/>
        </authorList>
    </citation>
    <scope>IDENTIFICATION</scope>
</reference>
<dbReference type="Proteomes" id="UP000472262">
    <property type="component" value="Unassembled WGS sequence"/>
</dbReference>
<organism evidence="21 22">
    <name type="scientific">Sinocyclocheilus grahami</name>
    <name type="common">Dianchi golden-line fish</name>
    <name type="synonym">Barbus grahami</name>
    <dbReference type="NCBI Taxonomy" id="75366"/>
    <lineage>
        <taxon>Eukaryota</taxon>
        <taxon>Metazoa</taxon>
        <taxon>Chordata</taxon>
        <taxon>Craniata</taxon>
        <taxon>Vertebrata</taxon>
        <taxon>Euteleostomi</taxon>
        <taxon>Actinopterygii</taxon>
        <taxon>Neopterygii</taxon>
        <taxon>Teleostei</taxon>
        <taxon>Ostariophysi</taxon>
        <taxon>Cypriniformes</taxon>
        <taxon>Cyprinidae</taxon>
        <taxon>Cyprininae</taxon>
        <taxon>Sinocyclocheilus</taxon>
    </lineage>
</organism>
<dbReference type="InterPro" id="IPR049126">
    <property type="entry name" value="FAN1-like_TPR"/>
</dbReference>
<feature type="domain" description="UBZ4-type" evidence="20">
    <location>
        <begin position="56"/>
        <end position="84"/>
    </location>
</feature>
<evidence type="ECO:0000256" key="6">
    <source>
        <dbReference type="ARBA" id="ARBA00022759"/>
    </source>
</evidence>
<dbReference type="Ensembl" id="ENSSGRT00000038565.1">
    <property type="protein sequence ID" value="ENSSGRP00000035927.1"/>
    <property type="gene ID" value="ENSSGRG00000019566.1"/>
</dbReference>
<comment type="cofactor">
    <cofactor evidence="18">
        <name>Mg(2+)</name>
        <dbReference type="ChEBI" id="CHEBI:18420"/>
    </cofactor>
    <cofactor evidence="18">
        <name>Mn(2+)</name>
        <dbReference type="ChEBI" id="CHEBI:29035"/>
    </cofactor>
</comment>
<evidence type="ECO:0000256" key="12">
    <source>
        <dbReference type="ARBA" id="ARBA00022842"/>
    </source>
</evidence>
<keyword evidence="5 18" id="KW-0479">Metal-binding</keyword>
<comment type="function">
    <text evidence="18">Nuclease required for the repair of DNA interstrand cross-links (ICL). Acts as a 5'-3' exonuclease that anchors at a cut end of DNA and cleaves DNA successively at every third nucleotide, allowing to excise an ICL from one strand through flanking incisions.</text>
</comment>
<keyword evidence="13" id="KW-0175">Coiled coil</keyword>
<dbReference type="Gene3D" id="3.40.1350.10">
    <property type="match status" value="1"/>
</dbReference>
<protein>
    <recommendedName>
        <fullName evidence="18">Fanconi-associated nuclease</fullName>
        <ecNumber evidence="18">3.1.4.1</ecNumber>
    </recommendedName>
</protein>
<dbReference type="Pfam" id="PF21315">
    <property type="entry name" value="FAN1_HTH"/>
    <property type="match status" value="1"/>
</dbReference>
<evidence type="ECO:0000256" key="11">
    <source>
        <dbReference type="ARBA" id="ARBA00022839"/>
    </source>
</evidence>
<dbReference type="InterPro" id="IPR049132">
    <property type="entry name" value="FAN1-like_euk"/>
</dbReference>
<dbReference type="GO" id="GO:0036297">
    <property type="term" value="P:interstrand cross-link repair"/>
    <property type="evidence" value="ECO:0007669"/>
    <property type="project" value="InterPro"/>
</dbReference>
<dbReference type="InterPro" id="IPR049138">
    <property type="entry name" value="Fan1_SAP_met"/>
</dbReference>
<keyword evidence="7 17" id="KW-0227">DNA damage</keyword>
<keyword evidence="9 18" id="KW-0378">Hydrolase</keyword>
<feature type="compositionally biased region" description="Basic and acidic residues" evidence="19">
    <location>
        <begin position="238"/>
        <end position="251"/>
    </location>
</feature>
<dbReference type="EC" id="3.1.4.1" evidence="18"/>
<keyword evidence="10" id="KW-0862">Zinc</keyword>
<proteinExistence type="inferred from homology"/>
<evidence type="ECO:0000256" key="15">
    <source>
        <dbReference type="ARBA" id="ARBA00023211"/>
    </source>
</evidence>
<evidence type="ECO:0000256" key="2">
    <source>
        <dbReference type="ARBA" id="ARBA00004123"/>
    </source>
</evidence>
<dbReference type="PANTHER" id="PTHR15749">
    <property type="entry name" value="FANCONI-ASSOCIATED NUCLEASE 1"/>
    <property type="match status" value="1"/>
</dbReference>
<evidence type="ECO:0000256" key="8">
    <source>
        <dbReference type="ARBA" id="ARBA00022771"/>
    </source>
</evidence>
<keyword evidence="12 18" id="KW-0460">Magnesium</keyword>
<dbReference type="Pfam" id="PF21169">
    <property type="entry name" value="Fan1_SAP"/>
    <property type="match status" value="1"/>
</dbReference>